<feature type="chain" id="PRO_5029908781" evidence="2">
    <location>
        <begin position="16"/>
        <end position="314"/>
    </location>
</feature>
<dbReference type="Proteomes" id="UP000574390">
    <property type="component" value="Unassembled WGS sequence"/>
</dbReference>
<proteinExistence type="predicted"/>
<feature type="region of interest" description="Disordered" evidence="1">
    <location>
        <begin position="237"/>
        <end position="270"/>
    </location>
</feature>
<keyword evidence="2" id="KW-0732">Signal</keyword>
<organism evidence="3 4">
    <name type="scientific">Perkinsus olseni</name>
    <name type="common">Perkinsus atlanticus</name>
    <dbReference type="NCBI Taxonomy" id="32597"/>
    <lineage>
        <taxon>Eukaryota</taxon>
        <taxon>Sar</taxon>
        <taxon>Alveolata</taxon>
        <taxon>Perkinsozoa</taxon>
        <taxon>Perkinsea</taxon>
        <taxon>Perkinsida</taxon>
        <taxon>Perkinsidae</taxon>
        <taxon>Perkinsus</taxon>
    </lineage>
</organism>
<feature type="signal peptide" evidence="2">
    <location>
        <begin position="1"/>
        <end position="15"/>
    </location>
</feature>
<dbReference type="EMBL" id="JABANM010016037">
    <property type="protein sequence ID" value="KAF4730093.1"/>
    <property type="molecule type" value="Genomic_DNA"/>
</dbReference>
<feature type="non-terminal residue" evidence="3">
    <location>
        <position position="1"/>
    </location>
</feature>
<name>A0A7J6SBD0_PEROL</name>
<accession>A0A7J6SBD0</accession>
<comment type="caution">
    <text evidence="3">The sequence shown here is derived from an EMBL/GenBank/DDBJ whole genome shotgun (WGS) entry which is preliminary data.</text>
</comment>
<evidence type="ECO:0000313" key="4">
    <source>
        <dbReference type="Proteomes" id="UP000574390"/>
    </source>
</evidence>
<evidence type="ECO:0000256" key="2">
    <source>
        <dbReference type="SAM" id="SignalP"/>
    </source>
</evidence>
<protein>
    <submittedName>
        <fullName evidence="3">Uncharacterized protein</fullName>
    </submittedName>
</protein>
<gene>
    <name evidence="3" type="ORF">FOZ62_031155</name>
</gene>
<evidence type="ECO:0000313" key="3">
    <source>
        <dbReference type="EMBL" id="KAF4730093.1"/>
    </source>
</evidence>
<evidence type="ECO:0000256" key="1">
    <source>
        <dbReference type="SAM" id="MobiDB-lite"/>
    </source>
</evidence>
<reference evidence="3 4" key="1">
    <citation type="submission" date="2020-04" db="EMBL/GenBank/DDBJ databases">
        <title>Perkinsus olseni comparative genomics.</title>
        <authorList>
            <person name="Bogema D.R."/>
        </authorList>
    </citation>
    <scope>NUCLEOTIDE SEQUENCE [LARGE SCALE GENOMIC DNA]</scope>
    <source>
        <strain evidence="3">ATCC PRA-205</strain>
    </source>
</reference>
<dbReference type="AlphaFoldDB" id="A0A7J6SBD0"/>
<sequence length="314" mass="34624">MRFIALSVVIGGVLAEFKSKTRGRNEKEKIVVPEEYKDYKIQETATTCIIGITALHETFRRSYNVIVRKEGDTGPEVLYARCSAEAFYPQSNYGRAARPKKDKGGKQKSGDLLKRVWNTVPGGLDGQDCNSRLSRVHRALAKSSRKYKLLLDSVGAPLPSAFTSEDQSFFGASDEEEPRTAYALEYSVADEPHRCRITVKVALRRLKRTYELWLYKKGDTGLKVKSARCGMEKLSLGSDGRGATSKIPKGGCDDGPARQPVRSQTAKSGDLLERLSTVPGGLDGRDCNSRLSRVHRALALKSRKYRGAVGFVGA</sequence>